<reference evidence="1 2" key="1">
    <citation type="submission" date="2024-02" db="EMBL/GenBank/DDBJ databases">
        <title>de novo genome assembly of Solanum bulbocastanum strain 11H21.</title>
        <authorList>
            <person name="Hosaka A.J."/>
        </authorList>
    </citation>
    <scope>NUCLEOTIDE SEQUENCE [LARGE SCALE GENOMIC DNA]</scope>
    <source>
        <tissue evidence="1">Young leaves</tissue>
    </source>
</reference>
<proteinExistence type="predicted"/>
<comment type="caution">
    <text evidence="1">The sequence shown here is derived from an EMBL/GenBank/DDBJ whole genome shotgun (WGS) entry which is preliminary data.</text>
</comment>
<dbReference type="EMBL" id="JBANQN010000012">
    <property type="protein sequence ID" value="KAK6773688.1"/>
    <property type="molecule type" value="Genomic_DNA"/>
</dbReference>
<evidence type="ECO:0000313" key="1">
    <source>
        <dbReference type="EMBL" id="KAK6773688.1"/>
    </source>
</evidence>
<accession>A0AAN8SQY9</accession>
<protein>
    <submittedName>
        <fullName evidence="1">Uncharacterized protein</fullName>
    </submittedName>
</protein>
<keyword evidence="2" id="KW-1185">Reference proteome</keyword>
<dbReference type="Proteomes" id="UP001371456">
    <property type="component" value="Unassembled WGS sequence"/>
</dbReference>
<dbReference type="AlphaFoldDB" id="A0AAN8SQY9"/>
<organism evidence="1 2">
    <name type="scientific">Solanum bulbocastanum</name>
    <name type="common">Wild potato</name>
    <dbReference type="NCBI Taxonomy" id="147425"/>
    <lineage>
        <taxon>Eukaryota</taxon>
        <taxon>Viridiplantae</taxon>
        <taxon>Streptophyta</taxon>
        <taxon>Embryophyta</taxon>
        <taxon>Tracheophyta</taxon>
        <taxon>Spermatophyta</taxon>
        <taxon>Magnoliopsida</taxon>
        <taxon>eudicotyledons</taxon>
        <taxon>Gunneridae</taxon>
        <taxon>Pentapetalae</taxon>
        <taxon>asterids</taxon>
        <taxon>lamiids</taxon>
        <taxon>Solanales</taxon>
        <taxon>Solanaceae</taxon>
        <taxon>Solanoideae</taxon>
        <taxon>Solaneae</taxon>
        <taxon>Solanum</taxon>
    </lineage>
</organism>
<sequence>MRVYPNIVLTVDFKVILYINVEN</sequence>
<gene>
    <name evidence="1" type="ORF">RDI58_028926</name>
</gene>
<name>A0AAN8SQY9_SOLBU</name>
<evidence type="ECO:0000313" key="2">
    <source>
        <dbReference type="Proteomes" id="UP001371456"/>
    </source>
</evidence>